<dbReference type="EMBL" id="CP041730">
    <property type="protein sequence ID" value="QDQ25843.1"/>
    <property type="molecule type" value="Genomic_DNA"/>
</dbReference>
<evidence type="ECO:0000259" key="7">
    <source>
        <dbReference type="Pfam" id="PF03775"/>
    </source>
</evidence>
<dbReference type="RefSeq" id="WP_143856768.1">
    <property type="nucleotide sequence ID" value="NZ_CP041730.1"/>
</dbReference>
<evidence type="ECO:0000256" key="2">
    <source>
        <dbReference type="ARBA" id="ARBA00022618"/>
    </source>
</evidence>
<dbReference type="Proteomes" id="UP000317550">
    <property type="component" value="Chromosome"/>
</dbReference>
<comment type="function">
    <text evidence="5 6">Cell division inhibitor that blocks the formation of polar Z ring septums. Rapidly oscillates between the poles of the cell to destabilize FtsZ filaments that have formed before they mature into polar Z rings. Prevents FtsZ polymerization.</text>
</comment>
<sequence>MTASIKPAPARSTALFEIKSAALNLIAFAPKTADLAGLEAALSQKLGGRADFFGGDAVVLELADWPPHATALDLSGLISILRKSGLQAVAARGVGAAAREAVIRAGLALLPDTPLRDTAVDSRTCEAKPAPVAAVNQTLIIDKPVRSGQQVYARGGDLIVLALVSHGAEVIADGNIHVYAPLRGRALAGARGDTGVRIFTHCMQAELLSIAGIYRSLDEPLPQSIKAQAAQVRLDGNKLVIEALALD</sequence>
<evidence type="ECO:0000256" key="6">
    <source>
        <dbReference type="HAMAP-Rule" id="MF_00267"/>
    </source>
</evidence>
<dbReference type="GO" id="GO:0000902">
    <property type="term" value="P:cell morphogenesis"/>
    <property type="evidence" value="ECO:0007669"/>
    <property type="project" value="InterPro"/>
</dbReference>
<dbReference type="SUPFAM" id="SSF63848">
    <property type="entry name" value="Cell-division inhibitor MinC, C-terminal domain"/>
    <property type="match status" value="1"/>
</dbReference>
<dbReference type="NCBIfam" id="TIGR01222">
    <property type="entry name" value="minC"/>
    <property type="match status" value="1"/>
</dbReference>
<dbReference type="GO" id="GO:0051302">
    <property type="term" value="P:regulation of cell division"/>
    <property type="evidence" value="ECO:0007669"/>
    <property type="project" value="InterPro"/>
</dbReference>
<evidence type="ECO:0000256" key="5">
    <source>
        <dbReference type="ARBA" id="ARBA00025606"/>
    </source>
</evidence>
<dbReference type="KEGG" id="cari:FNU76_05485"/>
<organism evidence="9 10">
    <name type="scientific">Chitinimonas arctica</name>
    <dbReference type="NCBI Taxonomy" id="2594795"/>
    <lineage>
        <taxon>Bacteria</taxon>
        <taxon>Pseudomonadati</taxon>
        <taxon>Pseudomonadota</taxon>
        <taxon>Betaproteobacteria</taxon>
        <taxon>Neisseriales</taxon>
        <taxon>Chitinibacteraceae</taxon>
        <taxon>Chitinimonas</taxon>
    </lineage>
</organism>
<evidence type="ECO:0000313" key="10">
    <source>
        <dbReference type="Proteomes" id="UP000317550"/>
    </source>
</evidence>
<keyword evidence="10" id="KW-1185">Reference proteome</keyword>
<dbReference type="Gene3D" id="3.30.70.260">
    <property type="match status" value="1"/>
</dbReference>
<dbReference type="AlphaFoldDB" id="A0A516SCF9"/>
<name>A0A516SCF9_9NEIS</name>
<dbReference type="HAMAP" id="MF_00267">
    <property type="entry name" value="MinC"/>
    <property type="match status" value="1"/>
</dbReference>
<gene>
    <name evidence="6 9" type="primary">minC</name>
    <name evidence="9" type="ORF">FNU76_05485</name>
</gene>
<dbReference type="PANTHER" id="PTHR34108:SF1">
    <property type="entry name" value="SEPTUM SITE-DETERMINING PROTEIN MINC"/>
    <property type="match status" value="1"/>
</dbReference>
<accession>A0A516SCF9</accession>
<comment type="subunit">
    <text evidence="6">Interacts with MinD and FtsZ.</text>
</comment>
<keyword evidence="2 6" id="KW-0132">Cell division</keyword>
<evidence type="ECO:0000256" key="1">
    <source>
        <dbReference type="ARBA" id="ARBA00006291"/>
    </source>
</evidence>
<feature type="domain" description="Septum formation inhibitor MinC N-terminal" evidence="8">
    <location>
        <begin position="16"/>
        <end position="87"/>
    </location>
</feature>
<dbReference type="InterPro" id="IPR007874">
    <property type="entry name" value="MinC_N"/>
</dbReference>
<evidence type="ECO:0000259" key="8">
    <source>
        <dbReference type="Pfam" id="PF05209"/>
    </source>
</evidence>
<evidence type="ECO:0000256" key="3">
    <source>
        <dbReference type="ARBA" id="ARBA00023210"/>
    </source>
</evidence>
<feature type="domain" description="Septum formation inhibitor MinC C-terminal" evidence="7">
    <location>
        <begin position="140"/>
        <end position="242"/>
    </location>
</feature>
<dbReference type="GO" id="GO:1901891">
    <property type="term" value="P:regulation of cell septum assembly"/>
    <property type="evidence" value="ECO:0007669"/>
    <property type="project" value="InterPro"/>
</dbReference>
<dbReference type="Pfam" id="PF05209">
    <property type="entry name" value="MinC_N"/>
    <property type="match status" value="1"/>
</dbReference>
<dbReference type="Gene3D" id="2.160.20.70">
    <property type="match status" value="1"/>
</dbReference>
<dbReference type="OrthoDB" id="9794530at2"/>
<keyword evidence="4 6" id="KW-0131">Cell cycle</keyword>
<dbReference type="InterPro" id="IPR013033">
    <property type="entry name" value="MinC"/>
</dbReference>
<comment type="similarity">
    <text evidence="1 6">Belongs to the MinC family.</text>
</comment>
<dbReference type="PANTHER" id="PTHR34108">
    <property type="entry name" value="SEPTUM SITE-DETERMINING PROTEIN MINC"/>
    <property type="match status" value="1"/>
</dbReference>
<reference evidence="10" key="1">
    <citation type="submission" date="2019-07" db="EMBL/GenBank/DDBJ databases">
        <title>Chitinimonas sp. nov., isolated from Ny-Alesund, arctica soil.</title>
        <authorList>
            <person name="Xu Q."/>
            <person name="Peng F."/>
        </authorList>
    </citation>
    <scope>NUCLEOTIDE SEQUENCE [LARGE SCALE GENOMIC DNA]</scope>
    <source>
        <strain evidence="10">R3-44</strain>
    </source>
</reference>
<dbReference type="InterPro" id="IPR036145">
    <property type="entry name" value="MinC_C_sf"/>
</dbReference>
<keyword evidence="3 6" id="KW-0717">Septation</keyword>
<evidence type="ECO:0000256" key="4">
    <source>
        <dbReference type="ARBA" id="ARBA00023306"/>
    </source>
</evidence>
<dbReference type="GO" id="GO:0000917">
    <property type="term" value="P:division septum assembly"/>
    <property type="evidence" value="ECO:0007669"/>
    <property type="project" value="UniProtKB-KW"/>
</dbReference>
<protein>
    <recommendedName>
        <fullName evidence="6">Probable septum site-determining protein MinC</fullName>
    </recommendedName>
</protein>
<proteinExistence type="inferred from homology"/>
<dbReference type="InterPro" id="IPR016098">
    <property type="entry name" value="CAP/MinC_C"/>
</dbReference>
<dbReference type="Pfam" id="PF03775">
    <property type="entry name" value="MinC_C"/>
    <property type="match status" value="1"/>
</dbReference>
<dbReference type="InterPro" id="IPR005526">
    <property type="entry name" value="Septum_form_inhib_MinC_C"/>
</dbReference>
<evidence type="ECO:0000313" key="9">
    <source>
        <dbReference type="EMBL" id="QDQ25843.1"/>
    </source>
</evidence>